<sequence length="29" mass="3275">MVKSKTFKIPLDGCKGQGYYIGSNIKELR</sequence>
<evidence type="ECO:0000313" key="1">
    <source>
        <dbReference type="EMBL" id="KAF0771590.1"/>
    </source>
</evidence>
<evidence type="ECO:0000313" key="2">
    <source>
        <dbReference type="Proteomes" id="UP000478052"/>
    </source>
</evidence>
<accession>A0A6G0ZKN3</accession>
<dbReference type="Proteomes" id="UP000478052">
    <property type="component" value="Unassembled WGS sequence"/>
</dbReference>
<organism evidence="1 2">
    <name type="scientific">Aphis craccivora</name>
    <name type="common">Cowpea aphid</name>
    <dbReference type="NCBI Taxonomy" id="307492"/>
    <lineage>
        <taxon>Eukaryota</taxon>
        <taxon>Metazoa</taxon>
        <taxon>Ecdysozoa</taxon>
        <taxon>Arthropoda</taxon>
        <taxon>Hexapoda</taxon>
        <taxon>Insecta</taxon>
        <taxon>Pterygota</taxon>
        <taxon>Neoptera</taxon>
        <taxon>Paraneoptera</taxon>
        <taxon>Hemiptera</taxon>
        <taxon>Sternorrhyncha</taxon>
        <taxon>Aphidomorpha</taxon>
        <taxon>Aphidoidea</taxon>
        <taxon>Aphididae</taxon>
        <taxon>Aphidini</taxon>
        <taxon>Aphis</taxon>
        <taxon>Aphis</taxon>
    </lineage>
</organism>
<dbReference type="EMBL" id="VUJU01000277">
    <property type="protein sequence ID" value="KAF0771590.1"/>
    <property type="molecule type" value="Genomic_DNA"/>
</dbReference>
<gene>
    <name evidence="1" type="ORF">FWK35_00013206</name>
</gene>
<proteinExistence type="predicted"/>
<reference evidence="1 2" key="1">
    <citation type="submission" date="2019-08" db="EMBL/GenBank/DDBJ databases">
        <title>Whole genome of Aphis craccivora.</title>
        <authorList>
            <person name="Voronova N.V."/>
            <person name="Shulinski R.S."/>
            <person name="Bandarenka Y.V."/>
            <person name="Zhorov D.G."/>
            <person name="Warner D."/>
        </authorList>
    </citation>
    <scope>NUCLEOTIDE SEQUENCE [LARGE SCALE GENOMIC DNA]</scope>
    <source>
        <strain evidence="1">180601</strain>
        <tissue evidence="1">Whole Body</tissue>
    </source>
</reference>
<comment type="caution">
    <text evidence="1">The sequence shown here is derived from an EMBL/GenBank/DDBJ whole genome shotgun (WGS) entry which is preliminary data.</text>
</comment>
<keyword evidence="2" id="KW-1185">Reference proteome</keyword>
<dbReference type="AlphaFoldDB" id="A0A6G0ZKN3"/>
<name>A0A6G0ZKN3_APHCR</name>
<protein>
    <submittedName>
        <fullName evidence="1">Uncharacterized protein</fullName>
    </submittedName>
</protein>